<dbReference type="AlphaFoldDB" id="A0AAE3AHB8"/>
<evidence type="ECO:0000256" key="4">
    <source>
        <dbReference type="ARBA" id="ARBA00022989"/>
    </source>
</evidence>
<reference evidence="7" key="1">
    <citation type="submission" date="2021-10" db="EMBL/GenBank/DDBJ databases">
        <title>Anaerobic single-cell dispensing facilitates the cultivation of human gut bacteria.</title>
        <authorList>
            <person name="Afrizal A."/>
        </authorList>
    </citation>
    <scope>NUCLEOTIDE SEQUENCE</scope>
    <source>
        <strain evidence="7">CLA-AA-H250</strain>
    </source>
</reference>
<dbReference type="EC" id="2.3.2.3" evidence="6"/>
<keyword evidence="3 6" id="KW-0812">Transmembrane</keyword>
<dbReference type="PANTHER" id="PTHR37693">
    <property type="entry name" value="PHOSPHATIDYLGLYCEROL LYSYLTRANSFERASE"/>
    <property type="match status" value="1"/>
</dbReference>
<dbReference type="RefSeq" id="WP_308448168.1">
    <property type="nucleotide sequence ID" value="NZ_JAJEQC010000001.1"/>
</dbReference>
<protein>
    <recommendedName>
        <fullName evidence="6">Phosphatidylglycerol lysyltransferase</fullName>
        <ecNumber evidence="6">2.3.2.3</ecNumber>
    </recommendedName>
    <alternativeName>
        <fullName evidence="6">Lysylphosphatidylglycerol synthase</fullName>
    </alternativeName>
</protein>
<dbReference type="GO" id="GO:0006629">
    <property type="term" value="P:lipid metabolic process"/>
    <property type="evidence" value="ECO:0007669"/>
    <property type="project" value="UniProtKB-KW"/>
</dbReference>
<keyword evidence="6" id="KW-0443">Lipid metabolism</keyword>
<feature type="transmembrane region" description="Helical" evidence="6">
    <location>
        <begin position="7"/>
        <end position="27"/>
    </location>
</feature>
<keyword evidence="2" id="KW-1003">Cell membrane</keyword>
<keyword evidence="8" id="KW-1185">Reference proteome</keyword>
<evidence type="ECO:0000313" key="8">
    <source>
        <dbReference type="Proteomes" id="UP001199424"/>
    </source>
</evidence>
<comment type="similarity">
    <text evidence="6">Belongs to the LPG synthase family.</text>
</comment>
<dbReference type="NCBIfam" id="TIGR00374">
    <property type="entry name" value="flippase-like domain"/>
    <property type="match status" value="1"/>
</dbReference>
<feature type="transmembrane region" description="Helical" evidence="6">
    <location>
        <begin position="155"/>
        <end position="177"/>
    </location>
</feature>
<dbReference type="Proteomes" id="UP001199424">
    <property type="component" value="Unassembled WGS sequence"/>
</dbReference>
<evidence type="ECO:0000256" key="1">
    <source>
        <dbReference type="ARBA" id="ARBA00004651"/>
    </source>
</evidence>
<comment type="caution">
    <text evidence="7">The sequence shown here is derived from an EMBL/GenBank/DDBJ whole genome shotgun (WGS) entry which is preliminary data.</text>
</comment>
<evidence type="ECO:0000256" key="6">
    <source>
        <dbReference type="RuleBase" id="RU363042"/>
    </source>
</evidence>
<dbReference type="GO" id="GO:0050071">
    <property type="term" value="F:phosphatidylglycerol lysyltransferase activity"/>
    <property type="evidence" value="ECO:0007669"/>
    <property type="project" value="UniProtKB-EC"/>
</dbReference>
<keyword evidence="4 6" id="KW-1133">Transmembrane helix</keyword>
<feature type="transmembrane region" description="Helical" evidence="6">
    <location>
        <begin position="33"/>
        <end position="59"/>
    </location>
</feature>
<dbReference type="EMBL" id="JAJEQC010000001">
    <property type="protein sequence ID" value="MCC2135522.1"/>
    <property type="molecule type" value="Genomic_DNA"/>
</dbReference>
<keyword evidence="5 6" id="KW-0472">Membrane</keyword>
<dbReference type="InterPro" id="IPR022791">
    <property type="entry name" value="L-PG_synthase/AglD"/>
</dbReference>
<evidence type="ECO:0000256" key="3">
    <source>
        <dbReference type="ARBA" id="ARBA00022692"/>
    </source>
</evidence>
<gene>
    <name evidence="6" type="primary">mprF</name>
    <name evidence="7" type="ORF">LKD31_00615</name>
</gene>
<accession>A0AAE3AHB8</accession>
<keyword evidence="6" id="KW-0046">Antibiotic resistance</keyword>
<evidence type="ECO:0000256" key="2">
    <source>
        <dbReference type="ARBA" id="ARBA00022475"/>
    </source>
</evidence>
<dbReference type="GO" id="GO:0005886">
    <property type="term" value="C:plasma membrane"/>
    <property type="evidence" value="ECO:0007669"/>
    <property type="project" value="UniProtKB-SubCell"/>
</dbReference>
<sequence>MKEKKKIPWGLIYVGLTVVVMIVFGLVNTEFAGMFSVIANLSLGFVALAVLMTGVFLVTEGGIIHMLLRAQGEHVGFWTTVKIGLIGIYYSYITPSSTGGQPAQVVYLRRDKVSVGNSTAVLFVKFFAYQLAFVLCTVASLIYMYPRLKRDDPQLIPIVLLGIAINGLWIIAIPLLFSPKILKKLCGGVTKLLLKCTFLKKRENYIEKVHGFEADFSSYTMKFRSKMRYVFLAILWSIPQVILQMSVLYVVFRAFSLDLPYGELLCMQTMLQASVCFIPLPGASGAQELGFSMFFKSYFASGDILYTAVLVWRFFTYYIIVLLGALVVVIDQLVFGCRRKQEAALSAGKE</sequence>
<keyword evidence="6" id="KW-0808">Transferase</keyword>
<comment type="function">
    <text evidence="6">Catalyzes the transfer of a lysyl group from L-lysyl-tRNA(Lys) to membrane-bound phosphatidylglycerol (PG), which produces lysylphosphatidylglycerol (LPG), a major component of the bacterial membrane with a positive net charge. LPG synthesis contributes to bacterial virulence as it is involved in the resistance mechanism against cationic antimicrobial peptides (CAMP) produces by the host's immune system (defensins, cathelicidins) and by the competing microorganisms.</text>
</comment>
<dbReference type="Pfam" id="PF03706">
    <property type="entry name" value="LPG_synthase_TM"/>
    <property type="match status" value="1"/>
</dbReference>
<proteinExistence type="inferred from homology"/>
<feature type="transmembrane region" description="Helical" evidence="6">
    <location>
        <begin position="229"/>
        <end position="252"/>
    </location>
</feature>
<organism evidence="7 8">
    <name type="scientific">Hominenteromicrobium mulieris</name>
    <dbReference type="NCBI Taxonomy" id="2885357"/>
    <lineage>
        <taxon>Bacteria</taxon>
        <taxon>Bacillati</taxon>
        <taxon>Bacillota</taxon>
        <taxon>Clostridia</taxon>
        <taxon>Eubacteriales</taxon>
        <taxon>Oscillospiraceae</taxon>
        <taxon>Hominenteromicrobium</taxon>
    </lineage>
</organism>
<dbReference type="PANTHER" id="PTHR37693:SF1">
    <property type="entry name" value="INTEGRAL MEMBRANE PROTEIN"/>
    <property type="match status" value="1"/>
</dbReference>
<dbReference type="GO" id="GO:0046677">
    <property type="term" value="P:response to antibiotic"/>
    <property type="evidence" value="ECO:0007669"/>
    <property type="project" value="UniProtKB-KW"/>
</dbReference>
<name>A0AAE3AHB8_9FIRM</name>
<comment type="catalytic activity">
    <reaction evidence="6">
        <text>L-lysyl-tRNA(Lys) + a 1,2-diacyl-sn-glycero-3-phospho-(1'-sn-glycerol) = a 1,2-diacyl-sn-glycero-3-phospho-1'-(3'-O-L-lysyl)-sn-glycerol + tRNA(Lys)</text>
        <dbReference type="Rhea" id="RHEA:10668"/>
        <dbReference type="Rhea" id="RHEA-COMP:9696"/>
        <dbReference type="Rhea" id="RHEA-COMP:9697"/>
        <dbReference type="ChEBI" id="CHEBI:64716"/>
        <dbReference type="ChEBI" id="CHEBI:75792"/>
        <dbReference type="ChEBI" id="CHEBI:78442"/>
        <dbReference type="ChEBI" id="CHEBI:78529"/>
        <dbReference type="EC" id="2.3.2.3"/>
    </reaction>
</comment>
<comment type="subcellular location">
    <subcellularLocation>
        <location evidence="1 6">Cell membrane</location>
        <topology evidence="1 6">Multi-pass membrane protein</topology>
    </subcellularLocation>
</comment>
<feature type="transmembrane region" description="Helical" evidence="6">
    <location>
        <begin position="304"/>
        <end position="330"/>
    </location>
</feature>
<feature type="transmembrane region" description="Helical" evidence="6">
    <location>
        <begin position="119"/>
        <end position="143"/>
    </location>
</feature>
<evidence type="ECO:0000313" key="7">
    <source>
        <dbReference type="EMBL" id="MCC2135522.1"/>
    </source>
</evidence>
<evidence type="ECO:0000256" key="5">
    <source>
        <dbReference type="ARBA" id="ARBA00023136"/>
    </source>
</evidence>